<protein>
    <recommendedName>
        <fullName evidence="16">TIR domain-containing protein</fullName>
    </recommendedName>
</protein>
<keyword evidence="8" id="KW-0391">Immunity</keyword>
<evidence type="ECO:0000256" key="9">
    <source>
        <dbReference type="ARBA" id="ARBA00022989"/>
    </source>
</evidence>
<keyword evidence="12" id="KW-0325">Glycoprotein</keyword>
<feature type="chain" id="PRO_5034061998" description="TIR domain-containing protein" evidence="15">
    <location>
        <begin position="20"/>
        <end position="942"/>
    </location>
</feature>
<dbReference type="PROSITE" id="PS50104">
    <property type="entry name" value="TIR"/>
    <property type="match status" value="1"/>
</dbReference>
<keyword evidence="5 14" id="KW-0812">Transmembrane</keyword>
<dbReference type="PANTHER" id="PTHR24365">
    <property type="entry name" value="TOLL-LIKE RECEPTOR"/>
    <property type="match status" value="1"/>
</dbReference>
<evidence type="ECO:0000256" key="1">
    <source>
        <dbReference type="ARBA" id="ARBA00004479"/>
    </source>
</evidence>
<dbReference type="PROSITE" id="PS51450">
    <property type="entry name" value="LRR"/>
    <property type="match status" value="7"/>
</dbReference>
<dbReference type="Pfam" id="PF00560">
    <property type="entry name" value="LRR_1"/>
    <property type="match status" value="1"/>
</dbReference>
<feature type="signal peptide" evidence="15">
    <location>
        <begin position="1"/>
        <end position="19"/>
    </location>
</feature>
<name>A0A8C6U9J2_9GOBI</name>
<dbReference type="SMART" id="SM00255">
    <property type="entry name" value="TIR"/>
    <property type="match status" value="1"/>
</dbReference>
<keyword evidence="9 14" id="KW-1133">Transmembrane helix</keyword>
<dbReference type="SUPFAM" id="SSF52200">
    <property type="entry name" value="Toll/Interleukin receptor TIR domain"/>
    <property type="match status" value="1"/>
</dbReference>
<evidence type="ECO:0000256" key="11">
    <source>
        <dbReference type="ARBA" id="ARBA00023170"/>
    </source>
</evidence>
<evidence type="ECO:0000256" key="14">
    <source>
        <dbReference type="SAM" id="Phobius"/>
    </source>
</evidence>
<keyword evidence="7" id="KW-0677">Repeat</keyword>
<evidence type="ECO:0000313" key="18">
    <source>
        <dbReference type="Proteomes" id="UP000694523"/>
    </source>
</evidence>
<dbReference type="SUPFAM" id="SSF52058">
    <property type="entry name" value="L domain-like"/>
    <property type="match status" value="2"/>
</dbReference>
<evidence type="ECO:0000256" key="3">
    <source>
        <dbReference type="ARBA" id="ARBA00022588"/>
    </source>
</evidence>
<dbReference type="PRINTS" id="PR00019">
    <property type="entry name" value="LEURICHRPT"/>
</dbReference>
<dbReference type="GO" id="GO:0038023">
    <property type="term" value="F:signaling receptor activity"/>
    <property type="evidence" value="ECO:0007669"/>
    <property type="project" value="TreeGrafter"/>
</dbReference>
<dbReference type="InterPro" id="IPR003591">
    <property type="entry name" value="Leu-rich_rpt_typical-subtyp"/>
</dbReference>
<comment type="similarity">
    <text evidence="2">Belongs to the Toll-like receptor family.</text>
</comment>
<proteinExistence type="inferred from homology"/>
<organism evidence="17 18">
    <name type="scientific">Neogobius melanostomus</name>
    <name type="common">round goby</name>
    <dbReference type="NCBI Taxonomy" id="47308"/>
    <lineage>
        <taxon>Eukaryota</taxon>
        <taxon>Metazoa</taxon>
        <taxon>Chordata</taxon>
        <taxon>Craniata</taxon>
        <taxon>Vertebrata</taxon>
        <taxon>Euteleostomi</taxon>
        <taxon>Actinopterygii</taxon>
        <taxon>Neopterygii</taxon>
        <taxon>Teleostei</taxon>
        <taxon>Neoteleostei</taxon>
        <taxon>Acanthomorphata</taxon>
        <taxon>Gobiaria</taxon>
        <taxon>Gobiiformes</taxon>
        <taxon>Gobioidei</taxon>
        <taxon>Gobiidae</taxon>
        <taxon>Benthophilinae</taxon>
        <taxon>Neogobiini</taxon>
        <taxon>Neogobius</taxon>
    </lineage>
</organism>
<evidence type="ECO:0000256" key="5">
    <source>
        <dbReference type="ARBA" id="ARBA00022692"/>
    </source>
</evidence>
<dbReference type="Pfam" id="PF13516">
    <property type="entry name" value="LRR_6"/>
    <property type="match status" value="1"/>
</dbReference>
<dbReference type="PANTHER" id="PTHR24365:SF522">
    <property type="entry name" value="LOW QUALITY PROTEIN: TOLL-LIKE RECEPTOR 13-RELATED"/>
    <property type="match status" value="1"/>
</dbReference>
<evidence type="ECO:0000259" key="16">
    <source>
        <dbReference type="PROSITE" id="PS50104"/>
    </source>
</evidence>
<accession>A0A8C6U9J2</accession>
<keyword evidence="13" id="KW-0395">Inflammatory response</keyword>
<comment type="subcellular location">
    <subcellularLocation>
        <location evidence="1">Membrane</location>
        <topology evidence="1">Single-pass type I membrane protein</topology>
    </subcellularLocation>
</comment>
<keyword evidence="10 14" id="KW-0472">Membrane</keyword>
<dbReference type="InterPro" id="IPR032675">
    <property type="entry name" value="LRR_dom_sf"/>
</dbReference>
<evidence type="ECO:0000256" key="13">
    <source>
        <dbReference type="ARBA" id="ARBA00023198"/>
    </source>
</evidence>
<dbReference type="SMART" id="SM00365">
    <property type="entry name" value="LRR_SD22"/>
    <property type="match status" value="8"/>
</dbReference>
<evidence type="ECO:0000313" key="17">
    <source>
        <dbReference type="Ensembl" id="ENSNMLP00000031797.1"/>
    </source>
</evidence>
<evidence type="ECO:0000256" key="12">
    <source>
        <dbReference type="ARBA" id="ARBA00023180"/>
    </source>
</evidence>
<dbReference type="Gene3D" id="3.40.50.10140">
    <property type="entry name" value="Toll/interleukin-1 receptor homology (TIR) domain"/>
    <property type="match status" value="1"/>
</dbReference>
<dbReference type="InterPro" id="IPR000157">
    <property type="entry name" value="TIR_dom"/>
</dbReference>
<evidence type="ECO:0000256" key="10">
    <source>
        <dbReference type="ARBA" id="ARBA00023136"/>
    </source>
</evidence>
<keyword evidence="18" id="KW-1185">Reference proteome</keyword>
<dbReference type="GO" id="GO:0045087">
    <property type="term" value="P:innate immune response"/>
    <property type="evidence" value="ECO:0007669"/>
    <property type="project" value="UniProtKB-KW"/>
</dbReference>
<keyword evidence="3" id="KW-0399">Innate immunity</keyword>
<dbReference type="GO" id="GO:0005886">
    <property type="term" value="C:plasma membrane"/>
    <property type="evidence" value="ECO:0007669"/>
    <property type="project" value="TreeGrafter"/>
</dbReference>
<evidence type="ECO:0000256" key="4">
    <source>
        <dbReference type="ARBA" id="ARBA00022614"/>
    </source>
</evidence>
<sequence length="942" mass="107195">MESLFSLLFLLLLPRPSWLYSLHNCTIESTDPWKINCNYYYKLSRIPPDIPKSVAYLSVYGTNIESICQGDFSGLTELQTLDLGGNHISQIEDAAFSHLSSLTELSLSTNSLKNLTDHMFTGLSNLTVLGLGFNKINHISGLAFAPLTKLLELDLWGNHLSSISDIVKVVSFCPLLKSLDLSGNPLTSIESEQFPFPFNITVLDLSWTPLSRFSLHSDVFPHLQTLHLASVYNDLQWNISDKAFLKSLMTLDLGFNSFSVKTCQLIFQSLDSLEKLVLNYVYPLDRGLLDMACGIQTLQSLDVYNSENHFINDSLFKLCSNLTELDLSLNHLTDVAPSSLQMLTRLSRLNFSINGLTEVPLTIRNMSSLTSLSFKSNSISKLRCLDFSGLHLLKILDLSYNNIRELNSCVFQDLQNLQELNIRKNLILKFDDSFGTTLPNLLFLDAADNNIKKLQKGVFRNMTHLTDLDLVSQFAPLMSMEKGSFDGLTDLRNLSISPFHISYSPPAGVGPQSSSRGRSQLQQVFNLPSLQTLRITVYKGSCISLTIDLLKGLDDLKMLSLKGCFIRALDTKMFHHTPRLINLEIRNIRKWTPVPELFQPLTVLQTLDLSENHLKSVDFLSEANLMQLQTLKLQNNDVSVINERVFEALPSLRYLDVSDNPFVCNCSNADFIDWVIWNRQVYVNGAYQYRCASLPSEQGALLLEFDYRWCWESVGFFCFICSSALVLLTLLLSFLHHFLRFHLQYSFYLLRAFLYHRQQRGQGCAEIYDAFVSYNVHDEEWVYRELLPELEGRQGWKLCLHHRDFEPGKAIMENIVDAIYSSRKTLCVISHQCCSSSHTVSLVIGEVHLTHKRIKMCFRLLDEQKDVLILLFLEELSSNQLSPFFRMRKLMRSRTYLSWSGARGHRGLFWERVRHALQSGAQLPADNPLSTKSFLGGLGLSA</sequence>
<feature type="domain" description="TIR" evidence="16">
    <location>
        <begin position="766"/>
        <end position="917"/>
    </location>
</feature>
<evidence type="ECO:0000256" key="7">
    <source>
        <dbReference type="ARBA" id="ARBA00022737"/>
    </source>
</evidence>
<keyword evidence="11" id="KW-0675">Receptor</keyword>
<dbReference type="SMART" id="SM00369">
    <property type="entry name" value="LRR_TYP"/>
    <property type="match status" value="15"/>
</dbReference>
<dbReference type="FunFam" id="3.40.50.10140:FF:000001">
    <property type="entry name" value="Toll-like receptor 2"/>
    <property type="match status" value="1"/>
</dbReference>
<dbReference type="Proteomes" id="UP000694523">
    <property type="component" value="Unplaced"/>
</dbReference>
<dbReference type="Gene3D" id="3.80.10.10">
    <property type="entry name" value="Ribonuclease Inhibitor"/>
    <property type="match status" value="4"/>
</dbReference>
<evidence type="ECO:0000256" key="8">
    <source>
        <dbReference type="ARBA" id="ARBA00022859"/>
    </source>
</evidence>
<dbReference type="FunFam" id="3.80.10.10:FF:000770">
    <property type="entry name" value="Uncharacterized protein"/>
    <property type="match status" value="1"/>
</dbReference>
<keyword evidence="6 15" id="KW-0732">Signal</keyword>
<dbReference type="GO" id="GO:0007165">
    <property type="term" value="P:signal transduction"/>
    <property type="evidence" value="ECO:0007669"/>
    <property type="project" value="InterPro"/>
</dbReference>
<reference evidence="17" key="1">
    <citation type="submission" date="2025-08" db="UniProtKB">
        <authorList>
            <consortium name="Ensembl"/>
        </authorList>
    </citation>
    <scope>IDENTIFICATION</scope>
</reference>
<dbReference type="GO" id="GO:0006954">
    <property type="term" value="P:inflammatory response"/>
    <property type="evidence" value="ECO:0007669"/>
    <property type="project" value="UniProtKB-KW"/>
</dbReference>
<reference evidence="17" key="2">
    <citation type="submission" date="2025-09" db="UniProtKB">
        <authorList>
            <consortium name="Ensembl"/>
        </authorList>
    </citation>
    <scope>IDENTIFICATION</scope>
</reference>
<feature type="transmembrane region" description="Helical" evidence="14">
    <location>
        <begin position="714"/>
        <end position="735"/>
    </location>
</feature>
<evidence type="ECO:0000256" key="15">
    <source>
        <dbReference type="SAM" id="SignalP"/>
    </source>
</evidence>
<evidence type="ECO:0000256" key="6">
    <source>
        <dbReference type="ARBA" id="ARBA00022729"/>
    </source>
</evidence>
<keyword evidence="4" id="KW-0433">Leucine-rich repeat</keyword>
<dbReference type="Pfam" id="PF01582">
    <property type="entry name" value="TIR"/>
    <property type="match status" value="1"/>
</dbReference>
<dbReference type="InterPro" id="IPR035897">
    <property type="entry name" value="Toll_tir_struct_dom_sf"/>
</dbReference>
<dbReference type="InterPro" id="IPR001611">
    <property type="entry name" value="Leu-rich_rpt"/>
</dbReference>
<dbReference type="Ensembl" id="ENSNMLT00000035433.1">
    <property type="protein sequence ID" value="ENSNMLP00000031797.1"/>
    <property type="gene ID" value="ENSNMLG00000019016.1"/>
</dbReference>
<dbReference type="Pfam" id="PF13855">
    <property type="entry name" value="LRR_8"/>
    <property type="match status" value="3"/>
</dbReference>
<evidence type="ECO:0000256" key="2">
    <source>
        <dbReference type="ARBA" id="ARBA00009634"/>
    </source>
</evidence>
<dbReference type="AlphaFoldDB" id="A0A8C6U9J2"/>